<keyword evidence="4" id="KW-1185">Reference proteome</keyword>
<dbReference type="PANTHER" id="PTHR22946:SF12">
    <property type="entry name" value="CONIDIAL PIGMENT BIOSYNTHESIS PROTEIN AYG1 (AFU_ORTHOLOGUE AFUA_2G17550)"/>
    <property type="match status" value="1"/>
</dbReference>
<sequence>MNVHFESDVLDYQTLRAMAYATYGGAEPGEVLVTAERIDTTRPGEWYAEWSRTAERVLGVAEDAAESGNRRTARGAYFRAHNYFRTAEFFLSPDDERRPSTYERSVEAFRAGAGKLPRPPERLSVPYEGGSLPGYLFLPHRGTRAAGANDERGRTDGTNETGTAAPPFPTVVCIGGFDSICEELYFACGVPEALARGYAVVCFEGPGQGAPLREDGLSARPDWEHVVGPVLDALGPRPELDADRFALIGLSFGGYYAPRAAAFDDRVAACVAFDHMHDLYRAAASESPRAAAIFQRVPDTVINAVATLGERVSAESRWLMDNGRWVFGVESAAEYMRTIQEYSLTGVAGDIDCPTLVLAGEDDHFVSVDLAREFADEVGEPATLRVFETASGAGEHCQSGNLSMACSVIYDWLDDALEQTTGRRPGHDRGH</sequence>
<dbReference type="PANTHER" id="PTHR22946">
    <property type="entry name" value="DIENELACTONE HYDROLASE DOMAIN-CONTAINING PROTEIN-RELATED"/>
    <property type="match status" value="1"/>
</dbReference>
<dbReference type="Gene3D" id="3.40.50.1820">
    <property type="entry name" value="alpha/beta hydrolase"/>
    <property type="match status" value="1"/>
</dbReference>
<comment type="similarity">
    <text evidence="1">Belongs to the AB hydrolase superfamily. FUS2 hydrolase family.</text>
</comment>
<feature type="domain" description="AB hydrolase-1" evidence="2">
    <location>
        <begin position="188"/>
        <end position="388"/>
    </location>
</feature>
<dbReference type="AlphaFoldDB" id="A0A6B0SKC6"/>
<dbReference type="Gene3D" id="1.20.1440.110">
    <property type="entry name" value="acylaminoacyl peptidase"/>
    <property type="match status" value="1"/>
</dbReference>
<evidence type="ECO:0000313" key="3">
    <source>
        <dbReference type="EMBL" id="MXR20966.1"/>
    </source>
</evidence>
<evidence type="ECO:0000259" key="2">
    <source>
        <dbReference type="Pfam" id="PF12697"/>
    </source>
</evidence>
<dbReference type="Pfam" id="PF12697">
    <property type="entry name" value="Abhydrolase_6"/>
    <property type="match status" value="1"/>
</dbReference>
<dbReference type="InterPro" id="IPR000073">
    <property type="entry name" value="AB_hydrolase_1"/>
</dbReference>
<gene>
    <name evidence="3" type="ORF">GRX66_10260</name>
</gene>
<dbReference type="EMBL" id="WUUU01000074">
    <property type="protein sequence ID" value="MXR20966.1"/>
    <property type="molecule type" value="Genomic_DNA"/>
</dbReference>
<accession>A0A6B0SKC6</accession>
<reference evidence="3 4" key="1">
    <citation type="submission" date="2019-12" db="EMBL/GenBank/DDBJ databases">
        <title>Isolation and characterization of three novel carbon monoxide-oxidizing members of Halobacteria from salione crusts and soils.</title>
        <authorList>
            <person name="Myers M.R."/>
            <person name="King G.M."/>
        </authorList>
    </citation>
    <scope>NUCLEOTIDE SEQUENCE [LARGE SCALE GENOMIC DNA]</scope>
    <source>
        <strain evidence="3 4">PCN9</strain>
    </source>
</reference>
<dbReference type="GO" id="GO:0016787">
    <property type="term" value="F:hydrolase activity"/>
    <property type="evidence" value="ECO:0007669"/>
    <property type="project" value="UniProtKB-KW"/>
</dbReference>
<evidence type="ECO:0000256" key="1">
    <source>
        <dbReference type="ARBA" id="ARBA00038115"/>
    </source>
</evidence>
<evidence type="ECO:0000313" key="4">
    <source>
        <dbReference type="Proteomes" id="UP000471521"/>
    </source>
</evidence>
<dbReference type="RefSeq" id="WP_325064056.1">
    <property type="nucleotide sequence ID" value="NZ_WUUU01000074.1"/>
</dbReference>
<name>A0A6B0SKC6_9EURY</name>
<proteinExistence type="inferred from homology"/>
<protein>
    <submittedName>
        <fullName evidence="3">Alpha/beta fold hydrolase</fullName>
    </submittedName>
</protein>
<organism evidence="3 4">
    <name type="scientific">Halobacterium bonnevillei</name>
    <dbReference type="NCBI Taxonomy" id="2692200"/>
    <lineage>
        <taxon>Archaea</taxon>
        <taxon>Methanobacteriati</taxon>
        <taxon>Methanobacteriota</taxon>
        <taxon>Stenosarchaea group</taxon>
        <taxon>Halobacteria</taxon>
        <taxon>Halobacteriales</taxon>
        <taxon>Halobacteriaceae</taxon>
        <taxon>Halobacterium</taxon>
    </lineage>
</organism>
<dbReference type="InterPro" id="IPR050261">
    <property type="entry name" value="FrsA_esterase"/>
</dbReference>
<comment type="caution">
    <text evidence="3">The sequence shown here is derived from an EMBL/GenBank/DDBJ whole genome shotgun (WGS) entry which is preliminary data.</text>
</comment>
<dbReference type="Proteomes" id="UP000471521">
    <property type="component" value="Unassembled WGS sequence"/>
</dbReference>
<dbReference type="SUPFAM" id="SSF53474">
    <property type="entry name" value="alpha/beta-Hydrolases"/>
    <property type="match status" value="1"/>
</dbReference>
<dbReference type="InterPro" id="IPR029058">
    <property type="entry name" value="AB_hydrolase_fold"/>
</dbReference>
<keyword evidence="3" id="KW-0378">Hydrolase</keyword>